<dbReference type="RefSeq" id="WP_146412251.1">
    <property type="nucleotide sequence ID" value="NZ_SJPZ01000001.1"/>
</dbReference>
<organism evidence="2 3">
    <name type="scientific">Crateriforma conspicua</name>
    <dbReference type="NCBI Taxonomy" id="2527996"/>
    <lineage>
        <taxon>Bacteria</taxon>
        <taxon>Pseudomonadati</taxon>
        <taxon>Planctomycetota</taxon>
        <taxon>Planctomycetia</taxon>
        <taxon>Planctomycetales</taxon>
        <taxon>Planctomycetaceae</taxon>
        <taxon>Crateriforma</taxon>
    </lineage>
</organism>
<dbReference type="AlphaFoldDB" id="A0A5C6FWT1"/>
<comment type="caution">
    <text evidence="2">The sequence shown here is derived from an EMBL/GenBank/DDBJ whole genome shotgun (WGS) entry which is preliminary data.</text>
</comment>
<evidence type="ECO:0000256" key="1">
    <source>
        <dbReference type="SAM" id="MobiDB-lite"/>
    </source>
</evidence>
<proteinExistence type="predicted"/>
<accession>A0A5C6FWT1</accession>
<feature type="region of interest" description="Disordered" evidence="1">
    <location>
        <begin position="126"/>
        <end position="165"/>
    </location>
</feature>
<name>A0A5C6FWT1_9PLAN</name>
<protein>
    <submittedName>
        <fullName evidence="2">Uncharacterized protein</fullName>
    </submittedName>
</protein>
<dbReference type="Proteomes" id="UP000316476">
    <property type="component" value="Unassembled WGS sequence"/>
</dbReference>
<reference evidence="2 3" key="1">
    <citation type="submission" date="2019-02" db="EMBL/GenBank/DDBJ databases">
        <title>Deep-cultivation of Planctomycetes and their phenomic and genomic characterization uncovers novel biology.</title>
        <authorList>
            <person name="Wiegand S."/>
            <person name="Jogler M."/>
            <person name="Boedeker C."/>
            <person name="Pinto D."/>
            <person name="Vollmers J."/>
            <person name="Rivas-Marin E."/>
            <person name="Kohn T."/>
            <person name="Peeters S.H."/>
            <person name="Heuer A."/>
            <person name="Rast P."/>
            <person name="Oberbeckmann S."/>
            <person name="Bunk B."/>
            <person name="Jeske O."/>
            <person name="Meyerdierks A."/>
            <person name="Storesund J.E."/>
            <person name="Kallscheuer N."/>
            <person name="Luecker S."/>
            <person name="Lage O.M."/>
            <person name="Pohl T."/>
            <person name="Merkel B.J."/>
            <person name="Hornburger P."/>
            <person name="Mueller R.-W."/>
            <person name="Bruemmer F."/>
            <person name="Labrenz M."/>
            <person name="Spormann A.M."/>
            <person name="Op Den Camp H."/>
            <person name="Overmann J."/>
            <person name="Amann R."/>
            <person name="Jetten M.S.M."/>
            <person name="Mascher T."/>
            <person name="Medema M.H."/>
            <person name="Devos D.P."/>
            <person name="Kaster A.-K."/>
            <person name="Ovreas L."/>
            <person name="Rohde M."/>
            <person name="Galperin M.Y."/>
            <person name="Jogler C."/>
        </authorList>
    </citation>
    <scope>NUCLEOTIDE SEQUENCE [LARGE SCALE GENOMIC DNA]</scope>
    <source>
        <strain evidence="2 3">V7</strain>
    </source>
</reference>
<dbReference type="OrthoDB" id="269669at2"/>
<sequence length="186" mass="20882">MNVTLCREDGRYNAGGLLRASWRVSRVQPDRIRCIEVSVLWHTDGKGDEDLQVHHFHRIDTAELSAMDLGSPQALDCRLPATPLSYHGRLLSIRWCLRVRLFMNGGKEIVTEQHFFVVADTSPDGPIAAPGLEKTTGNGKDVSPAGRRNLADASTETTPAEKSGEETVIFRRLKRPRTFRRFVDRS</sequence>
<evidence type="ECO:0000313" key="3">
    <source>
        <dbReference type="Proteomes" id="UP000316476"/>
    </source>
</evidence>
<gene>
    <name evidence="2" type="ORF">V7x_14040</name>
</gene>
<evidence type="ECO:0000313" key="2">
    <source>
        <dbReference type="EMBL" id="TWU65850.1"/>
    </source>
</evidence>
<dbReference type="EMBL" id="SJPZ01000001">
    <property type="protein sequence ID" value="TWU65850.1"/>
    <property type="molecule type" value="Genomic_DNA"/>
</dbReference>